<dbReference type="Proteomes" id="UP001279734">
    <property type="component" value="Unassembled WGS sequence"/>
</dbReference>
<evidence type="ECO:0000313" key="2">
    <source>
        <dbReference type="Proteomes" id="UP001279734"/>
    </source>
</evidence>
<proteinExistence type="predicted"/>
<organism evidence="1 2">
    <name type="scientific">Nepenthes gracilis</name>
    <name type="common">Slender pitcher plant</name>
    <dbReference type="NCBI Taxonomy" id="150966"/>
    <lineage>
        <taxon>Eukaryota</taxon>
        <taxon>Viridiplantae</taxon>
        <taxon>Streptophyta</taxon>
        <taxon>Embryophyta</taxon>
        <taxon>Tracheophyta</taxon>
        <taxon>Spermatophyta</taxon>
        <taxon>Magnoliopsida</taxon>
        <taxon>eudicotyledons</taxon>
        <taxon>Gunneridae</taxon>
        <taxon>Pentapetalae</taxon>
        <taxon>Caryophyllales</taxon>
        <taxon>Nepenthaceae</taxon>
        <taxon>Nepenthes</taxon>
    </lineage>
</organism>
<dbReference type="EMBL" id="BSYO01000004">
    <property type="protein sequence ID" value="GMH03377.1"/>
    <property type="molecule type" value="Genomic_DNA"/>
</dbReference>
<name>A0AAD3S368_NEPGR</name>
<reference evidence="1" key="1">
    <citation type="submission" date="2023-05" db="EMBL/GenBank/DDBJ databases">
        <title>Nepenthes gracilis genome sequencing.</title>
        <authorList>
            <person name="Fukushima K."/>
        </authorList>
    </citation>
    <scope>NUCLEOTIDE SEQUENCE</scope>
    <source>
        <strain evidence="1">SING2019-196</strain>
    </source>
</reference>
<evidence type="ECO:0000313" key="1">
    <source>
        <dbReference type="EMBL" id="GMH03377.1"/>
    </source>
</evidence>
<dbReference type="AlphaFoldDB" id="A0AAD3S368"/>
<accession>A0AAD3S368</accession>
<comment type="caution">
    <text evidence="1">The sequence shown here is derived from an EMBL/GenBank/DDBJ whole genome shotgun (WGS) entry which is preliminary data.</text>
</comment>
<sequence length="94" mass="10211">MAARAPKEAQICKKDCSRLVQGKMGEGIGCEAFASGVGGFAAWEDAVTEMVFPSLCEERWMEAFGRHFVFGSRVNGRFSEDELVATAALLTLEC</sequence>
<keyword evidence="2" id="KW-1185">Reference proteome</keyword>
<gene>
    <name evidence="1" type="ORF">Nepgr_005216</name>
</gene>
<protein>
    <submittedName>
        <fullName evidence="1">Uncharacterized protein</fullName>
    </submittedName>
</protein>